<gene>
    <name evidence="1" type="ORF">FNJ60_10610</name>
</gene>
<name>A0A5D3E9K8_9BACE</name>
<comment type="caution">
    <text evidence="1">The sequence shown here is derived from an EMBL/GenBank/DDBJ whole genome shotgun (WGS) entry which is preliminary data.</text>
</comment>
<proteinExistence type="predicted"/>
<evidence type="ECO:0000313" key="1">
    <source>
        <dbReference type="EMBL" id="TYK32853.1"/>
    </source>
</evidence>
<dbReference type="AlphaFoldDB" id="A0A5D3E9K8"/>
<dbReference type="RefSeq" id="WP_148730685.1">
    <property type="nucleotide sequence ID" value="NZ_VKLW01000023.1"/>
</dbReference>
<dbReference type="Proteomes" id="UP000324383">
    <property type="component" value="Unassembled WGS sequence"/>
</dbReference>
<dbReference type="EMBL" id="VKLW01000023">
    <property type="protein sequence ID" value="TYK32853.1"/>
    <property type="molecule type" value="Genomic_DNA"/>
</dbReference>
<accession>A0A5D3E9K8</accession>
<sequence>MMINKNQKQEVVETFDNFDKKNGYSQNQLAQDRSILQDISKNGVEGIDNQYDKNRNGLHRVLKKYGLNKTLNELYKEYDLLRGGSDPEIYLALKKIDILEPKLKEEASQILEQLDEKITPEIKTGEMAKVNENSVKNEVKQETISFKMEI</sequence>
<keyword evidence="2" id="KW-1185">Reference proteome</keyword>
<reference evidence="1 2" key="1">
    <citation type="submission" date="2019-07" db="EMBL/GenBank/DDBJ databases">
        <title>Draft Genome Sequences of Bacteroides pyogenes Strains Isolated from the Uterus Holstein Dairy Cows with Metritis.</title>
        <authorList>
            <person name="Cunha F."/>
            <person name="Galvao K.N."/>
            <person name="Jeon S.J."/>
            <person name="Jeong K.C."/>
        </authorList>
    </citation>
    <scope>NUCLEOTIDE SEQUENCE [LARGE SCALE GENOMIC DNA]</scope>
    <source>
        <strain evidence="1 2">KG-31</strain>
    </source>
</reference>
<protein>
    <submittedName>
        <fullName evidence="1">Uncharacterized protein</fullName>
    </submittedName>
</protein>
<evidence type="ECO:0000313" key="2">
    <source>
        <dbReference type="Proteomes" id="UP000324383"/>
    </source>
</evidence>
<organism evidence="1 2">
    <name type="scientific">Bacteroides pyogenes</name>
    <dbReference type="NCBI Taxonomy" id="310300"/>
    <lineage>
        <taxon>Bacteria</taxon>
        <taxon>Pseudomonadati</taxon>
        <taxon>Bacteroidota</taxon>
        <taxon>Bacteroidia</taxon>
        <taxon>Bacteroidales</taxon>
        <taxon>Bacteroidaceae</taxon>
        <taxon>Bacteroides</taxon>
    </lineage>
</organism>